<dbReference type="Gene3D" id="1.10.443.10">
    <property type="entry name" value="Intergrase catalytic core"/>
    <property type="match status" value="1"/>
</dbReference>
<organism evidence="9 10">
    <name type="scientific">Cohnella endophytica</name>
    <dbReference type="NCBI Taxonomy" id="2419778"/>
    <lineage>
        <taxon>Bacteria</taxon>
        <taxon>Bacillati</taxon>
        <taxon>Bacillota</taxon>
        <taxon>Bacilli</taxon>
        <taxon>Bacillales</taxon>
        <taxon>Paenibacillaceae</taxon>
        <taxon>Cohnella</taxon>
    </lineage>
</organism>
<name>A0A494X173_9BACL</name>
<keyword evidence="4" id="KW-0233">DNA recombination</keyword>
<evidence type="ECO:0000313" key="10">
    <source>
        <dbReference type="Proteomes" id="UP000282076"/>
    </source>
</evidence>
<dbReference type="GO" id="GO:0006310">
    <property type="term" value="P:DNA recombination"/>
    <property type="evidence" value="ECO:0007669"/>
    <property type="project" value="UniProtKB-KW"/>
</dbReference>
<dbReference type="InterPro" id="IPR010998">
    <property type="entry name" value="Integrase_recombinase_N"/>
</dbReference>
<evidence type="ECO:0000259" key="7">
    <source>
        <dbReference type="PROSITE" id="PS51898"/>
    </source>
</evidence>
<feature type="domain" description="Core-binding (CB)" evidence="8">
    <location>
        <begin position="52"/>
        <end position="139"/>
    </location>
</feature>
<gene>
    <name evidence="9" type="ORF">D7Z26_26570</name>
</gene>
<dbReference type="GO" id="GO:0015074">
    <property type="term" value="P:DNA integration"/>
    <property type="evidence" value="ECO:0007669"/>
    <property type="project" value="UniProtKB-KW"/>
</dbReference>
<dbReference type="CDD" id="cd00397">
    <property type="entry name" value="DNA_BRE_C"/>
    <property type="match status" value="1"/>
</dbReference>
<dbReference type="InterPro" id="IPR004107">
    <property type="entry name" value="Integrase_SAM-like_N"/>
</dbReference>
<feature type="region of interest" description="Disordered" evidence="6">
    <location>
        <begin position="30"/>
        <end position="49"/>
    </location>
</feature>
<dbReference type="PANTHER" id="PTHR30349:SF64">
    <property type="entry name" value="PROPHAGE INTEGRASE INTD-RELATED"/>
    <property type="match status" value="1"/>
</dbReference>
<evidence type="ECO:0000256" key="1">
    <source>
        <dbReference type="ARBA" id="ARBA00008857"/>
    </source>
</evidence>
<keyword evidence="10" id="KW-1185">Reference proteome</keyword>
<dbReference type="OrthoDB" id="107900at2"/>
<dbReference type="RefSeq" id="WP_120980057.1">
    <property type="nucleotide sequence ID" value="NZ_RBZM01000018.1"/>
</dbReference>
<comment type="caution">
    <text evidence="9">The sequence shown here is derived from an EMBL/GenBank/DDBJ whole genome shotgun (WGS) entry which is preliminary data.</text>
</comment>
<evidence type="ECO:0000313" key="9">
    <source>
        <dbReference type="EMBL" id="RKP44478.1"/>
    </source>
</evidence>
<dbReference type="EMBL" id="RBZM01000018">
    <property type="protein sequence ID" value="RKP44478.1"/>
    <property type="molecule type" value="Genomic_DNA"/>
</dbReference>
<evidence type="ECO:0000259" key="8">
    <source>
        <dbReference type="PROSITE" id="PS51900"/>
    </source>
</evidence>
<dbReference type="Pfam" id="PF00589">
    <property type="entry name" value="Phage_integrase"/>
    <property type="match status" value="1"/>
</dbReference>
<feature type="region of interest" description="Disordered" evidence="6">
    <location>
        <begin position="1"/>
        <end position="22"/>
    </location>
</feature>
<accession>A0A494X173</accession>
<evidence type="ECO:0000256" key="3">
    <source>
        <dbReference type="ARBA" id="ARBA00023125"/>
    </source>
</evidence>
<sequence length="353" mass="41036">MSVSTGKTAQKRGQRKNNLDIPQRLLDRLTPSVLETPRTSHQEAEKPRNETLTLDKLFNRYYTARQAAGAAERTLEDYRKHMNWFRRFLANEYSGLDNFVPNRDVIRLWISSMLTVQKLKPSTINIRLRTVKAMFNWAMSEGIIKESPFENVELLKVPEEDFQVISKAQERKLFNCCELTSFTGLRDALLMSFLLDTGVRIGECMRIFAEEVDLQNRSASVRAESAKTRKARTVYFGARTLELLVIYLAWHEMNGQARNLFLNEYGQPLDKNWATRCISFIGKRARILGVRISPHTFRHTFATRYIKATGDPFSLRRLLGHSSMEMVNRYVNQDVADVREQYEKFMSGGTERW</sequence>
<reference evidence="9 10" key="1">
    <citation type="submission" date="2018-10" db="EMBL/GenBank/DDBJ databases">
        <title>Cohnella sp. M2MS4P-1, whole genome shotgun sequence.</title>
        <authorList>
            <person name="Tuo L."/>
        </authorList>
    </citation>
    <scope>NUCLEOTIDE SEQUENCE [LARGE SCALE GENOMIC DNA]</scope>
    <source>
        <strain evidence="9 10">M2MS4P-1</strain>
    </source>
</reference>
<protein>
    <recommendedName>
        <fullName evidence="11">Integrase</fullName>
    </recommendedName>
</protein>
<dbReference type="AlphaFoldDB" id="A0A494X173"/>
<dbReference type="Gene3D" id="1.10.150.130">
    <property type="match status" value="1"/>
</dbReference>
<dbReference type="GO" id="GO:0003677">
    <property type="term" value="F:DNA binding"/>
    <property type="evidence" value="ECO:0007669"/>
    <property type="project" value="UniProtKB-UniRule"/>
</dbReference>
<feature type="compositionally biased region" description="Basic and acidic residues" evidence="6">
    <location>
        <begin position="38"/>
        <end position="49"/>
    </location>
</feature>
<dbReference type="Pfam" id="PF02899">
    <property type="entry name" value="Phage_int_SAM_1"/>
    <property type="match status" value="1"/>
</dbReference>
<comment type="similarity">
    <text evidence="1">Belongs to the 'phage' integrase family.</text>
</comment>
<evidence type="ECO:0000256" key="6">
    <source>
        <dbReference type="SAM" id="MobiDB-lite"/>
    </source>
</evidence>
<dbReference type="InterPro" id="IPR011010">
    <property type="entry name" value="DNA_brk_join_enz"/>
</dbReference>
<proteinExistence type="inferred from homology"/>
<dbReference type="PROSITE" id="PS51900">
    <property type="entry name" value="CB"/>
    <property type="match status" value="1"/>
</dbReference>
<evidence type="ECO:0008006" key="11">
    <source>
        <dbReference type="Google" id="ProtNLM"/>
    </source>
</evidence>
<dbReference type="Proteomes" id="UP000282076">
    <property type="component" value="Unassembled WGS sequence"/>
</dbReference>
<dbReference type="PROSITE" id="PS51898">
    <property type="entry name" value="TYR_RECOMBINASE"/>
    <property type="match status" value="1"/>
</dbReference>
<dbReference type="SUPFAM" id="SSF56349">
    <property type="entry name" value="DNA breaking-rejoining enzymes"/>
    <property type="match status" value="1"/>
</dbReference>
<feature type="domain" description="Tyr recombinase" evidence="7">
    <location>
        <begin position="160"/>
        <end position="343"/>
    </location>
</feature>
<dbReference type="InterPro" id="IPR044068">
    <property type="entry name" value="CB"/>
</dbReference>
<evidence type="ECO:0000256" key="4">
    <source>
        <dbReference type="ARBA" id="ARBA00023172"/>
    </source>
</evidence>
<dbReference type="InterPro" id="IPR050090">
    <property type="entry name" value="Tyrosine_recombinase_XerCD"/>
</dbReference>
<dbReference type="PANTHER" id="PTHR30349">
    <property type="entry name" value="PHAGE INTEGRASE-RELATED"/>
    <property type="match status" value="1"/>
</dbReference>
<evidence type="ECO:0000256" key="5">
    <source>
        <dbReference type="PROSITE-ProRule" id="PRU01248"/>
    </source>
</evidence>
<evidence type="ECO:0000256" key="2">
    <source>
        <dbReference type="ARBA" id="ARBA00022908"/>
    </source>
</evidence>
<dbReference type="InterPro" id="IPR002104">
    <property type="entry name" value="Integrase_catalytic"/>
</dbReference>
<dbReference type="InterPro" id="IPR013762">
    <property type="entry name" value="Integrase-like_cat_sf"/>
</dbReference>
<keyword evidence="2" id="KW-0229">DNA integration</keyword>
<keyword evidence="3 5" id="KW-0238">DNA-binding</keyword>